<evidence type="ECO:0000256" key="3">
    <source>
        <dbReference type="ARBA" id="ARBA00022741"/>
    </source>
</evidence>
<protein>
    <submittedName>
        <fullName evidence="6">ATPase, AAA family</fullName>
    </submittedName>
</protein>
<evidence type="ECO:0000256" key="2">
    <source>
        <dbReference type="ARBA" id="ARBA00022705"/>
    </source>
</evidence>
<reference evidence="6" key="1">
    <citation type="submission" date="2015-10" db="EMBL/GenBank/DDBJ databases">
        <authorList>
            <person name="Gilbert D.G."/>
        </authorList>
    </citation>
    <scope>NUCLEOTIDE SEQUENCE</scope>
</reference>
<evidence type="ECO:0000313" key="6">
    <source>
        <dbReference type="EMBL" id="CUV09667.1"/>
    </source>
</evidence>
<dbReference type="InterPro" id="IPR051314">
    <property type="entry name" value="AAA_ATPase_RarA/MGS1/WRNIP1"/>
</dbReference>
<dbReference type="PANTHER" id="PTHR13779">
    <property type="entry name" value="WERNER HELICASE-INTERACTING PROTEIN 1 FAMILY MEMBER"/>
    <property type="match status" value="1"/>
</dbReference>
<dbReference type="InterPro" id="IPR008921">
    <property type="entry name" value="DNA_pol3_clamp-load_cplx_C"/>
</dbReference>
<dbReference type="SUPFAM" id="SSF52540">
    <property type="entry name" value="P-loop containing nucleoside triphosphate hydrolases"/>
    <property type="match status" value="1"/>
</dbReference>
<dbReference type="FunFam" id="1.20.272.10:FF:000001">
    <property type="entry name" value="Putative AAA family ATPase"/>
    <property type="match status" value="1"/>
</dbReference>
<evidence type="ECO:0000256" key="4">
    <source>
        <dbReference type="ARBA" id="ARBA00022840"/>
    </source>
</evidence>
<gene>
    <name evidence="6" type="ORF">MGWOODY_Mmi79</name>
</gene>
<keyword evidence="2" id="KW-0235">DNA replication</keyword>
<dbReference type="Gene3D" id="3.40.50.300">
    <property type="entry name" value="P-loop containing nucleotide triphosphate hydrolases"/>
    <property type="match status" value="1"/>
</dbReference>
<comment type="similarity">
    <text evidence="1">Belongs to the AAA ATPase family. RarA/MGS1/WRNIP1 subfamily.</text>
</comment>
<accession>A0A170QCY6</accession>
<dbReference type="GO" id="GO:0008047">
    <property type="term" value="F:enzyme activator activity"/>
    <property type="evidence" value="ECO:0007669"/>
    <property type="project" value="TreeGrafter"/>
</dbReference>
<dbReference type="AlphaFoldDB" id="A0A170QCY6"/>
<dbReference type="CDD" id="cd00009">
    <property type="entry name" value="AAA"/>
    <property type="match status" value="1"/>
</dbReference>
<dbReference type="GO" id="GO:0017116">
    <property type="term" value="F:single-stranded DNA helicase activity"/>
    <property type="evidence" value="ECO:0007669"/>
    <property type="project" value="TreeGrafter"/>
</dbReference>
<evidence type="ECO:0000259" key="5">
    <source>
        <dbReference type="SMART" id="SM00382"/>
    </source>
</evidence>
<dbReference type="Pfam" id="PF12002">
    <property type="entry name" value="MgsA_C"/>
    <property type="match status" value="1"/>
</dbReference>
<dbReference type="InterPro" id="IPR003959">
    <property type="entry name" value="ATPase_AAA_core"/>
</dbReference>
<evidence type="ECO:0000256" key="1">
    <source>
        <dbReference type="ARBA" id="ARBA00008959"/>
    </source>
</evidence>
<dbReference type="PANTHER" id="PTHR13779:SF7">
    <property type="entry name" value="ATPASE WRNIP1"/>
    <property type="match status" value="1"/>
</dbReference>
<dbReference type="InterPro" id="IPR021886">
    <property type="entry name" value="MgsA_C"/>
</dbReference>
<dbReference type="InterPro" id="IPR003593">
    <property type="entry name" value="AAA+_ATPase"/>
</dbReference>
<dbReference type="GO" id="GO:0005524">
    <property type="term" value="F:ATP binding"/>
    <property type="evidence" value="ECO:0007669"/>
    <property type="project" value="UniProtKB-KW"/>
</dbReference>
<dbReference type="Gene3D" id="1.10.8.60">
    <property type="match status" value="1"/>
</dbReference>
<dbReference type="FunFam" id="3.40.50.300:FF:000137">
    <property type="entry name" value="Replication-associated recombination protein A"/>
    <property type="match status" value="1"/>
</dbReference>
<dbReference type="CDD" id="cd18139">
    <property type="entry name" value="HLD_clamp_RarA"/>
    <property type="match status" value="1"/>
</dbReference>
<feature type="domain" description="AAA+ ATPase" evidence="5">
    <location>
        <begin position="48"/>
        <end position="164"/>
    </location>
</feature>
<dbReference type="Gene3D" id="1.20.272.10">
    <property type="match status" value="1"/>
</dbReference>
<keyword evidence="3" id="KW-0547">Nucleotide-binding</keyword>
<dbReference type="InterPro" id="IPR027417">
    <property type="entry name" value="P-loop_NTPase"/>
</dbReference>
<dbReference type="InterPro" id="IPR032423">
    <property type="entry name" value="AAA_assoc_2"/>
</dbReference>
<sequence>MSATPSLFNQNLPPLADRIRPQSLDEFIGQSHLIDDQKLLSKLLEKEQLFSLIFWGPPGTGKTTLARIIANTLKTAFHELSAVSSGVKDLRQVIDKGKANRDTGRPTILFIDEIHRFSKSQQDALLHAVEEGVVTLIGATTENPSFEVISPLLSRCRVLTLKPLNEDQLVKVLHRALSQDILLSKEAIKIGKDVKSKLIQSAGGDARKMLNTLELAASMIDRDKSISSTILKEALQSKTHLYDKTGDYHYDAISAFIKSVRGSDPDAAVYWLAVMLEGGEKPEFIARRLIILASEDIGNADPQGLTIATSGFQAVHMIGMPEAAIILSQVTTYLASAPKSNASYMAVKTATEKVSKEGASDVPLHLRNAPTGLMKSLDYGKDYDYPHNNPDHFVEADYFPEEKSETFYHPTELGYEEFIRERLSKLWPKRYSK</sequence>
<dbReference type="GO" id="GO:0000731">
    <property type="term" value="P:DNA synthesis involved in DNA repair"/>
    <property type="evidence" value="ECO:0007669"/>
    <property type="project" value="TreeGrafter"/>
</dbReference>
<dbReference type="GO" id="GO:0006261">
    <property type="term" value="P:DNA-templated DNA replication"/>
    <property type="evidence" value="ECO:0007669"/>
    <property type="project" value="TreeGrafter"/>
</dbReference>
<dbReference type="GO" id="GO:0016887">
    <property type="term" value="F:ATP hydrolysis activity"/>
    <property type="evidence" value="ECO:0007669"/>
    <property type="project" value="InterPro"/>
</dbReference>
<dbReference type="EMBL" id="FAXC01000284">
    <property type="protein sequence ID" value="CUV09667.1"/>
    <property type="molecule type" value="Genomic_DNA"/>
</dbReference>
<dbReference type="Gene3D" id="1.10.3710.10">
    <property type="entry name" value="DNA polymerase III clamp loader subunits, C-terminal domain"/>
    <property type="match status" value="1"/>
</dbReference>
<name>A0A170QCY6_9ZZZZ</name>
<dbReference type="SMART" id="SM00382">
    <property type="entry name" value="AAA"/>
    <property type="match status" value="1"/>
</dbReference>
<dbReference type="Pfam" id="PF00004">
    <property type="entry name" value="AAA"/>
    <property type="match status" value="1"/>
</dbReference>
<keyword evidence="4" id="KW-0067">ATP-binding</keyword>
<organism evidence="6">
    <name type="scientific">hydrothermal vent metagenome</name>
    <dbReference type="NCBI Taxonomy" id="652676"/>
    <lineage>
        <taxon>unclassified sequences</taxon>
        <taxon>metagenomes</taxon>
        <taxon>ecological metagenomes</taxon>
    </lineage>
</organism>
<dbReference type="SUPFAM" id="SSF48019">
    <property type="entry name" value="post-AAA+ oligomerization domain-like"/>
    <property type="match status" value="1"/>
</dbReference>
<proteinExistence type="inferred from homology"/>
<dbReference type="GO" id="GO:0003677">
    <property type="term" value="F:DNA binding"/>
    <property type="evidence" value="ECO:0007669"/>
    <property type="project" value="InterPro"/>
</dbReference>
<dbReference type="Pfam" id="PF16193">
    <property type="entry name" value="AAA_assoc_2"/>
    <property type="match status" value="1"/>
</dbReference>